<comment type="caution">
    <text evidence="8">The sequence shown here is derived from an EMBL/GenBank/DDBJ whole genome shotgun (WGS) entry which is preliminary data.</text>
</comment>
<feature type="transmembrane region" description="Helical" evidence="6">
    <location>
        <begin position="6"/>
        <end position="24"/>
    </location>
</feature>
<keyword evidence="4 6" id="KW-1133">Transmembrane helix</keyword>
<dbReference type="RefSeq" id="WP_328014729.1">
    <property type="nucleotide sequence ID" value="NZ_JARTFS010000001.1"/>
</dbReference>
<evidence type="ECO:0000259" key="7">
    <source>
        <dbReference type="PROSITE" id="PS50850"/>
    </source>
</evidence>
<organism evidence="8 9">
    <name type="scientific">Metabacillus fastidiosus</name>
    <dbReference type="NCBI Taxonomy" id="1458"/>
    <lineage>
        <taxon>Bacteria</taxon>
        <taxon>Bacillati</taxon>
        <taxon>Bacillota</taxon>
        <taxon>Bacilli</taxon>
        <taxon>Bacillales</taxon>
        <taxon>Bacillaceae</taxon>
        <taxon>Metabacillus</taxon>
    </lineage>
</organism>
<dbReference type="InterPro" id="IPR036259">
    <property type="entry name" value="MFS_trans_sf"/>
</dbReference>
<dbReference type="Pfam" id="PF00083">
    <property type="entry name" value="Sugar_tr"/>
    <property type="match status" value="1"/>
</dbReference>
<dbReference type="InterPro" id="IPR020846">
    <property type="entry name" value="MFS_dom"/>
</dbReference>
<evidence type="ECO:0000256" key="6">
    <source>
        <dbReference type="SAM" id="Phobius"/>
    </source>
</evidence>
<feature type="domain" description="Major facilitator superfamily (MFS) profile" evidence="7">
    <location>
        <begin position="1"/>
        <end position="229"/>
    </location>
</feature>
<evidence type="ECO:0000256" key="1">
    <source>
        <dbReference type="ARBA" id="ARBA00004651"/>
    </source>
</evidence>
<keyword evidence="9" id="KW-1185">Reference proteome</keyword>
<dbReference type="PANTHER" id="PTHR23508:SF10">
    <property type="entry name" value="CARBOXYLIC ACID TRANSPORTER PROTEIN HOMOLOG"/>
    <property type="match status" value="1"/>
</dbReference>
<proteinExistence type="predicted"/>
<dbReference type="EMBL" id="JARTFS010000001">
    <property type="protein sequence ID" value="MED4400116.1"/>
    <property type="molecule type" value="Genomic_DNA"/>
</dbReference>
<keyword evidence="2" id="KW-0813">Transport</keyword>
<dbReference type="Proteomes" id="UP001342826">
    <property type="component" value="Unassembled WGS sequence"/>
</dbReference>
<dbReference type="PROSITE" id="PS50850">
    <property type="entry name" value="MFS"/>
    <property type="match status" value="1"/>
</dbReference>
<dbReference type="Gene3D" id="1.20.1250.20">
    <property type="entry name" value="MFS general substrate transporter like domains"/>
    <property type="match status" value="1"/>
</dbReference>
<evidence type="ECO:0000256" key="2">
    <source>
        <dbReference type="ARBA" id="ARBA00022448"/>
    </source>
</evidence>
<evidence type="ECO:0000256" key="5">
    <source>
        <dbReference type="ARBA" id="ARBA00023136"/>
    </source>
</evidence>
<feature type="transmembrane region" description="Helical" evidence="6">
    <location>
        <begin position="95"/>
        <end position="118"/>
    </location>
</feature>
<sequence length="229" mass="25897">MESRISWRWLFGLLVLPAVLIVFYRRYIPETPRYLLSKGKIDEANRVLSILASGRLKHKNLVVTPYLTKDDQTELKREKVKLGEIFKGKLGRRTVAVGIAEWMTVGAQITLRVLMPTILVEQGYSIAKSLTFAMVMNFGDLGALAASVFGYYVRRRVVLTVGSIFACGAGLAFGLFSNSVVLILVLGAIFQFFVLLLNTTIWQYAPELYPTRVLAFWDLPLHFLELLEF</sequence>
<dbReference type="InterPro" id="IPR005828">
    <property type="entry name" value="MFS_sugar_transport-like"/>
</dbReference>
<feature type="transmembrane region" description="Helical" evidence="6">
    <location>
        <begin position="182"/>
        <end position="202"/>
    </location>
</feature>
<comment type="subcellular location">
    <subcellularLocation>
        <location evidence="1">Cell membrane</location>
        <topology evidence="1">Multi-pass membrane protein</topology>
    </subcellularLocation>
</comment>
<evidence type="ECO:0000256" key="4">
    <source>
        <dbReference type="ARBA" id="ARBA00022989"/>
    </source>
</evidence>
<reference evidence="8 9" key="1">
    <citation type="submission" date="2023-03" db="EMBL/GenBank/DDBJ databases">
        <title>Bacillus Genome Sequencing.</title>
        <authorList>
            <person name="Dunlap C."/>
        </authorList>
    </citation>
    <scope>NUCLEOTIDE SEQUENCE [LARGE SCALE GENOMIC DNA]</scope>
    <source>
        <strain evidence="8 9">NRS-1717</strain>
    </source>
</reference>
<dbReference type="SUPFAM" id="SSF103473">
    <property type="entry name" value="MFS general substrate transporter"/>
    <property type="match status" value="1"/>
</dbReference>
<gene>
    <name evidence="8" type="ORF">P9271_01930</name>
</gene>
<keyword evidence="5 6" id="KW-0472">Membrane</keyword>
<protein>
    <submittedName>
        <fullName evidence="8">MFS transporter</fullName>
    </submittedName>
</protein>
<feature type="transmembrane region" description="Helical" evidence="6">
    <location>
        <begin position="130"/>
        <end position="152"/>
    </location>
</feature>
<feature type="transmembrane region" description="Helical" evidence="6">
    <location>
        <begin position="157"/>
        <end position="176"/>
    </location>
</feature>
<evidence type="ECO:0000256" key="3">
    <source>
        <dbReference type="ARBA" id="ARBA00022692"/>
    </source>
</evidence>
<evidence type="ECO:0000313" key="9">
    <source>
        <dbReference type="Proteomes" id="UP001342826"/>
    </source>
</evidence>
<dbReference type="PANTHER" id="PTHR23508">
    <property type="entry name" value="CARBOXYLIC ACID TRANSPORTER PROTEIN HOMOLOG"/>
    <property type="match status" value="1"/>
</dbReference>
<accession>A0ABU6NSJ0</accession>
<evidence type="ECO:0000313" key="8">
    <source>
        <dbReference type="EMBL" id="MED4400116.1"/>
    </source>
</evidence>
<keyword evidence="3 6" id="KW-0812">Transmembrane</keyword>
<name>A0ABU6NSJ0_9BACI</name>